<dbReference type="AlphaFoldDB" id="A0A1G6ME12"/>
<dbReference type="RefSeq" id="WP_149796720.1">
    <property type="nucleotide sequence ID" value="NZ_FMYT01000008.1"/>
</dbReference>
<organism evidence="2 3">
    <name type="scientific">Halanaerobium congolense</name>
    <dbReference type="NCBI Taxonomy" id="54121"/>
    <lineage>
        <taxon>Bacteria</taxon>
        <taxon>Bacillati</taxon>
        <taxon>Bacillota</taxon>
        <taxon>Clostridia</taxon>
        <taxon>Halanaerobiales</taxon>
        <taxon>Halanaerobiaceae</taxon>
        <taxon>Halanaerobium</taxon>
    </lineage>
</organism>
<keyword evidence="1" id="KW-0472">Membrane</keyword>
<dbReference type="CDD" id="cd14726">
    <property type="entry name" value="TraB_PrgY-like"/>
    <property type="match status" value="1"/>
</dbReference>
<evidence type="ECO:0000313" key="2">
    <source>
        <dbReference type="EMBL" id="SDC53743.1"/>
    </source>
</evidence>
<gene>
    <name evidence="2" type="ORF">SAMN04488597_10838</name>
</gene>
<dbReference type="Proteomes" id="UP000324896">
    <property type="component" value="Unassembled WGS sequence"/>
</dbReference>
<evidence type="ECO:0000256" key="1">
    <source>
        <dbReference type="SAM" id="Phobius"/>
    </source>
</evidence>
<dbReference type="InterPro" id="IPR005230">
    <property type="entry name" value="TraB_bac"/>
</dbReference>
<dbReference type="InterPro" id="IPR002816">
    <property type="entry name" value="TraB/PrgY/GumN_fam"/>
</dbReference>
<feature type="transmembrane region" description="Helical" evidence="1">
    <location>
        <begin position="278"/>
        <end position="306"/>
    </location>
</feature>
<name>A0A1G6ME12_9FIRM</name>
<dbReference type="InterPro" id="IPR046345">
    <property type="entry name" value="TraB_PrgY-like"/>
</dbReference>
<dbReference type="EMBL" id="FMYT01000008">
    <property type="protein sequence ID" value="SDC53743.1"/>
    <property type="molecule type" value="Genomic_DNA"/>
</dbReference>
<sequence>MDEDNIQRLEYEGKEIILIPTAHISKKSAEQVKEVIETEEPDTVCVELDEQRYSSINDEDNWNEMNIFQVVKEKKSLLLLVNLIISSFQSRMAEKLGIKSGEEMRQGIKSAEKIGAELVLADRNIQITFKRVWAGLGLWEKLKLIFQIITMLFVDEEISEAELDELKNENALNMMLEEMGKSFPGIKKHLLDERDQYLANKIKNAPGEKIVAVLGAAHVPGVQKEIFKEQNLAKITKIPPKPKWGKIFSWGIPTVILVIIISSFINNISTGIKVTKAWIIWNGSLSALGVLLGRGHILTIITAFIVAPLSSLNPALAAGWFAGLAEAYLKKPQVKDFQKLSQGITIKEIYTNKVTHILLIVILANLGSVIGTAVGGASVIRTFLEFFSF</sequence>
<feature type="transmembrane region" description="Helical" evidence="1">
    <location>
        <begin position="247"/>
        <end position="266"/>
    </location>
</feature>
<accession>A0A1G6ME12</accession>
<dbReference type="NCBIfam" id="TIGR00261">
    <property type="entry name" value="traB"/>
    <property type="match status" value="1"/>
</dbReference>
<dbReference type="PANTHER" id="PTHR21530">
    <property type="entry name" value="PHEROMONE SHUTDOWN PROTEIN"/>
    <property type="match status" value="1"/>
</dbReference>
<keyword evidence="1" id="KW-1133">Transmembrane helix</keyword>
<protein>
    <submittedName>
        <fullName evidence="2">Pheromone shutdown-related protein TraB</fullName>
    </submittedName>
</protein>
<reference evidence="2 3" key="1">
    <citation type="submission" date="2016-10" db="EMBL/GenBank/DDBJ databases">
        <authorList>
            <person name="Varghese N."/>
            <person name="Submissions S."/>
        </authorList>
    </citation>
    <scope>NUCLEOTIDE SEQUENCE [LARGE SCALE GENOMIC DNA]</scope>
    <source>
        <strain evidence="2 3">WG10</strain>
    </source>
</reference>
<dbReference type="Pfam" id="PF01963">
    <property type="entry name" value="TraB_PrgY_gumN"/>
    <property type="match status" value="1"/>
</dbReference>
<keyword evidence="1" id="KW-0812">Transmembrane</keyword>
<feature type="transmembrane region" description="Helical" evidence="1">
    <location>
        <begin position="357"/>
        <end position="380"/>
    </location>
</feature>
<evidence type="ECO:0000313" key="3">
    <source>
        <dbReference type="Proteomes" id="UP000324896"/>
    </source>
</evidence>
<dbReference type="PANTHER" id="PTHR21530:SF7">
    <property type="entry name" value="TRAB DOMAIN-CONTAINING PROTEIN"/>
    <property type="match status" value="1"/>
</dbReference>
<proteinExistence type="predicted"/>